<evidence type="ECO:0000256" key="5">
    <source>
        <dbReference type="ARBA" id="ARBA00023242"/>
    </source>
</evidence>
<comment type="caution">
    <text evidence="6">The sequence shown here is derived from an EMBL/GenBank/DDBJ whole genome shotgun (WGS) entry which is preliminary data.</text>
</comment>
<gene>
    <name evidence="6" type="ORF">QVD17_14144</name>
</gene>
<reference evidence="6" key="1">
    <citation type="journal article" date="2023" name="bioRxiv">
        <title>Improved chromosome-level genome assembly for marigold (Tagetes erecta).</title>
        <authorList>
            <person name="Jiang F."/>
            <person name="Yuan L."/>
            <person name="Wang S."/>
            <person name="Wang H."/>
            <person name="Xu D."/>
            <person name="Wang A."/>
            <person name="Fan W."/>
        </authorList>
    </citation>
    <scope>NUCLEOTIDE SEQUENCE</scope>
    <source>
        <strain evidence="6">WSJ</strain>
        <tissue evidence="6">Leaf</tissue>
    </source>
</reference>
<dbReference type="CDD" id="cd10017">
    <property type="entry name" value="B3_DNA"/>
    <property type="match status" value="1"/>
</dbReference>
<dbReference type="GO" id="GO:0003677">
    <property type="term" value="F:DNA binding"/>
    <property type="evidence" value="ECO:0007669"/>
    <property type="project" value="UniProtKB-KW"/>
</dbReference>
<organism evidence="6 7">
    <name type="scientific">Tagetes erecta</name>
    <name type="common">African marigold</name>
    <dbReference type="NCBI Taxonomy" id="13708"/>
    <lineage>
        <taxon>Eukaryota</taxon>
        <taxon>Viridiplantae</taxon>
        <taxon>Streptophyta</taxon>
        <taxon>Embryophyta</taxon>
        <taxon>Tracheophyta</taxon>
        <taxon>Spermatophyta</taxon>
        <taxon>Magnoliopsida</taxon>
        <taxon>eudicotyledons</taxon>
        <taxon>Gunneridae</taxon>
        <taxon>Pentapetalae</taxon>
        <taxon>asterids</taxon>
        <taxon>campanulids</taxon>
        <taxon>Asterales</taxon>
        <taxon>Asteraceae</taxon>
        <taxon>Asteroideae</taxon>
        <taxon>Heliantheae alliance</taxon>
        <taxon>Tageteae</taxon>
        <taxon>Tagetes</taxon>
    </lineage>
</organism>
<dbReference type="PANTHER" id="PTHR46245:SF19">
    <property type="entry name" value="TF-B3 DOMAIN-CONTAINING PROTEIN"/>
    <property type="match status" value="1"/>
</dbReference>
<protein>
    <submittedName>
        <fullName evidence="6">Uncharacterized protein</fullName>
    </submittedName>
</protein>
<evidence type="ECO:0000313" key="6">
    <source>
        <dbReference type="EMBL" id="KAK1430983.1"/>
    </source>
</evidence>
<comment type="subcellular location">
    <subcellularLocation>
        <location evidence="1">Nucleus</location>
    </subcellularLocation>
</comment>
<dbReference type="InterPro" id="IPR015300">
    <property type="entry name" value="DNA-bd_pseudobarrel_sf"/>
</dbReference>
<proteinExistence type="predicted"/>
<keyword evidence="5" id="KW-0539">Nucleus</keyword>
<dbReference type="SUPFAM" id="SSF101936">
    <property type="entry name" value="DNA-binding pseudobarrel domain"/>
    <property type="match status" value="1"/>
</dbReference>
<keyword evidence="2" id="KW-0805">Transcription regulation</keyword>
<sequence length="170" mass="19437">MPIHCSCLVSFSDWILLQRGNQKKVLCMECLKITSFMAKNFSNVVDPCEHPTSGILKSEIVPLFEKVLQTADIVDNIDGSIVIPKKHAEAYLPEVSDSHGRPLYVLCYNDNEEWDLHLRFGVNKMYVVDHLREYMVSNNLKRGDTCNSFIFFNFASSLTFSCLHGIYVTH</sequence>
<dbReference type="InterPro" id="IPR003340">
    <property type="entry name" value="B3_DNA-bd"/>
</dbReference>
<evidence type="ECO:0000256" key="2">
    <source>
        <dbReference type="ARBA" id="ARBA00023015"/>
    </source>
</evidence>
<evidence type="ECO:0000256" key="3">
    <source>
        <dbReference type="ARBA" id="ARBA00023125"/>
    </source>
</evidence>
<dbReference type="EMBL" id="JAUHHV010000003">
    <property type="protein sequence ID" value="KAK1430983.1"/>
    <property type="molecule type" value="Genomic_DNA"/>
</dbReference>
<dbReference type="PANTHER" id="PTHR46245">
    <property type="entry name" value="B3 DOMAIN-CONTAINING PROTEIN OS07G0563300"/>
    <property type="match status" value="1"/>
</dbReference>
<dbReference type="GO" id="GO:0005634">
    <property type="term" value="C:nucleus"/>
    <property type="evidence" value="ECO:0007669"/>
    <property type="project" value="UniProtKB-SubCell"/>
</dbReference>
<dbReference type="AlphaFoldDB" id="A0AAD8P2H7"/>
<evidence type="ECO:0000313" key="7">
    <source>
        <dbReference type="Proteomes" id="UP001229421"/>
    </source>
</evidence>
<evidence type="ECO:0000256" key="1">
    <source>
        <dbReference type="ARBA" id="ARBA00004123"/>
    </source>
</evidence>
<keyword evidence="3" id="KW-0238">DNA-binding</keyword>
<name>A0AAD8P2H7_TARER</name>
<keyword evidence="4" id="KW-0804">Transcription</keyword>
<dbReference type="Proteomes" id="UP001229421">
    <property type="component" value="Unassembled WGS sequence"/>
</dbReference>
<accession>A0AAD8P2H7</accession>
<keyword evidence="7" id="KW-1185">Reference proteome</keyword>
<dbReference type="Gene3D" id="2.40.330.10">
    <property type="entry name" value="DNA-binding pseudobarrel domain"/>
    <property type="match status" value="1"/>
</dbReference>
<evidence type="ECO:0000256" key="4">
    <source>
        <dbReference type="ARBA" id="ARBA00023163"/>
    </source>
</evidence>